<dbReference type="AlphaFoldDB" id="A0A841L524"/>
<evidence type="ECO:0000313" key="11">
    <source>
        <dbReference type="EMBL" id="MBB6226073.1"/>
    </source>
</evidence>
<keyword evidence="12" id="KW-1185">Reference proteome</keyword>
<comment type="caution">
    <text evidence="11">The sequence shown here is derived from an EMBL/GenBank/DDBJ whole genome shotgun (WGS) entry which is preliminary data.</text>
</comment>
<evidence type="ECO:0000256" key="8">
    <source>
        <dbReference type="ARBA" id="ARBA00022909"/>
    </source>
</evidence>
<proteinExistence type="inferred from homology"/>
<protein>
    <recommendedName>
        <fullName evidence="4 9">Dihydropteroate synthase</fullName>
        <shortName evidence="9">DHPS</shortName>
        <ecNumber evidence="4 9">2.5.1.15</ecNumber>
    </recommendedName>
    <alternativeName>
        <fullName evidence="9">Dihydropteroate pyrophosphorylase</fullName>
    </alternativeName>
</protein>
<keyword evidence="6 9" id="KW-0479">Metal-binding</keyword>
<feature type="domain" description="Pterin-binding" evidence="10">
    <location>
        <begin position="62"/>
        <end position="312"/>
    </location>
</feature>
<dbReference type="InterPro" id="IPR045031">
    <property type="entry name" value="DHP_synth-like"/>
</dbReference>
<dbReference type="Gene3D" id="3.20.20.20">
    <property type="entry name" value="Dihydropteroate synthase-like"/>
    <property type="match status" value="1"/>
</dbReference>
<dbReference type="GO" id="GO:0046654">
    <property type="term" value="P:tetrahydrofolate biosynthetic process"/>
    <property type="evidence" value="ECO:0007669"/>
    <property type="project" value="UniProtKB-UniPathway"/>
</dbReference>
<dbReference type="SUPFAM" id="SSF51717">
    <property type="entry name" value="Dihydropteroate synthetase-like"/>
    <property type="match status" value="1"/>
</dbReference>
<comment type="cofactor">
    <cofactor evidence="2 9">
        <name>Mg(2+)</name>
        <dbReference type="ChEBI" id="CHEBI:18420"/>
    </cofactor>
</comment>
<comment type="function">
    <text evidence="9">Catalyzes the condensation of para-aminobenzoate (pABA) with 6-hydroxymethyl-7,8-dihydropterin diphosphate (DHPt-PP) to form 7,8-dihydropteroate (H2Pte), the immediate precursor of folate derivatives.</text>
</comment>
<comment type="similarity">
    <text evidence="9">Belongs to the DHPS family.</text>
</comment>
<reference evidence="11 12" key="1">
    <citation type="submission" date="2020-08" db="EMBL/GenBank/DDBJ databases">
        <title>Genomic Encyclopedia of Type Strains, Phase IV (KMG-IV): sequencing the most valuable type-strain genomes for metagenomic binning, comparative biology and taxonomic classification.</title>
        <authorList>
            <person name="Goeker M."/>
        </authorList>
    </citation>
    <scope>NUCLEOTIDE SEQUENCE [LARGE SCALE GENOMIC DNA]</scope>
    <source>
        <strain evidence="11 12">DSM 102189</strain>
    </source>
</reference>
<keyword evidence="5 9" id="KW-0808">Transferase</keyword>
<evidence type="ECO:0000256" key="3">
    <source>
        <dbReference type="ARBA" id="ARBA00004763"/>
    </source>
</evidence>
<comment type="catalytic activity">
    <reaction evidence="1">
        <text>(7,8-dihydropterin-6-yl)methyl diphosphate + 4-aminobenzoate = 7,8-dihydropteroate + diphosphate</text>
        <dbReference type="Rhea" id="RHEA:19949"/>
        <dbReference type="ChEBI" id="CHEBI:17836"/>
        <dbReference type="ChEBI" id="CHEBI:17839"/>
        <dbReference type="ChEBI" id="CHEBI:33019"/>
        <dbReference type="ChEBI" id="CHEBI:72950"/>
        <dbReference type="EC" id="2.5.1.15"/>
    </reaction>
</comment>
<dbReference type="InterPro" id="IPR006390">
    <property type="entry name" value="DHP_synth_dom"/>
</dbReference>
<dbReference type="Proteomes" id="UP000538147">
    <property type="component" value="Unassembled WGS sequence"/>
</dbReference>
<accession>A0A841L524</accession>
<dbReference type="GO" id="GO:0046656">
    <property type="term" value="P:folic acid biosynthetic process"/>
    <property type="evidence" value="ECO:0007669"/>
    <property type="project" value="UniProtKB-KW"/>
</dbReference>
<dbReference type="PROSITE" id="PS00793">
    <property type="entry name" value="DHPS_2"/>
    <property type="match status" value="1"/>
</dbReference>
<evidence type="ECO:0000256" key="9">
    <source>
        <dbReference type="RuleBase" id="RU361205"/>
    </source>
</evidence>
<keyword evidence="8 9" id="KW-0289">Folate biosynthesis</keyword>
<evidence type="ECO:0000256" key="4">
    <source>
        <dbReference type="ARBA" id="ARBA00012458"/>
    </source>
</evidence>
<keyword evidence="7 9" id="KW-0460">Magnesium</keyword>
<dbReference type="PANTHER" id="PTHR20941:SF1">
    <property type="entry name" value="FOLIC ACID SYNTHESIS PROTEIN FOL1"/>
    <property type="match status" value="1"/>
</dbReference>
<comment type="pathway">
    <text evidence="3 9">Cofactor biosynthesis; tetrahydrofolate biosynthesis; 7,8-dihydrofolate from 2-amino-4-hydroxy-6-hydroxymethyl-7,8-dihydropteridine diphosphate and 4-aminobenzoate: step 1/2.</text>
</comment>
<dbReference type="Pfam" id="PF00809">
    <property type="entry name" value="Pterin_bind"/>
    <property type="match status" value="1"/>
</dbReference>
<organism evidence="11 12">
    <name type="scientific">Polymorphobacter multimanifer</name>
    <dbReference type="NCBI Taxonomy" id="1070431"/>
    <lineage>
        <taxon>Bacteria</taxon>
        <taxon>Pseudomonadati</taxon>
        <taxon>Pseudomonadota</taxon>
        <taxon>Alphaproteobacteria</taxon>
        <taxon>Sphingomonadales</taxon>
        <taxon>Sphingosinicellaceae</taxon>
        <taxon>Polymorphobacter</taxon>
    </lineage>
</organism>
<evidence type="ECO:0000256" key="1">
    <source>
        <dbReference type="ARBA" id="ARBA00000012"/>
    </source>
</evidence>
<evidence type="ECO:0000256" key="5">
    <source>
        <dbReference type="ARBA" id="ARBA00022679"/>
    </source>
</evidence>
<dbReference type="InterPro" id="IPR011005">
    <property type="entry name" value="Dihydropteroate_synth-like_sf"/>
</dbReference>
<dbReference type="PROSITE" id="PS50972">
    <property type="entry name" value="PTERIN_BINDING"/>
    <property type="match status" value="1"/>
</dbReference>
<name>A0A841L524_9SPHN</name>
<dbReference type="PROSITE" id="PS00792">
    <property type="entry name" value="DHPS_1"/>
    <property type="match status" value="1"/>
</dbReference>
<dbReference type="GO" id="GO:0004156">
    <property type="term" value="F:dihydropteroate synthase activity"/>
    <property type="evidence" value="ECO:0007669"/>
    <property type="project" value="UniProtKB-EC"/>
</dbReference>
<dbReference type="GO" id="GO:0046872">
    <property type="term" value="F:metal ion binding"/>
    <property type="evidence" value="ECO:0007669"/>
    <property type="project" value="UniProtKB-KW"/>
</dbReference>
<dbReference type="CDD" id="cd00739">
    <property type="entry name" value="DHPS"/>
    <property type="match status" value="1"/>
</dbReference>
<evidence type="ECO:0000256" key="7">
    <source>
        <dbReference type="ARBA" id="ARBA00022842"/>
    </source>
</evidence>
<dbReference type="NCBIfam" id="TIGR01496">
    <property type="entry name" value="DHPS"/>
    <property type="match status" value="1"/>
</dbReference>
<dbReference type="InterPro" id="IPR000489">
    <property type="entry name" value="Pterin-binding_dom"/>
</dbReference>
<dbReference type="UniPathway" id="UPA00077">
    <property type="reaction ID" value="UER00156"/>
</dbReference>
<dbReference type="EC" id="2.5.1.15" evidence="4 9"/>
<gene>
    <name evidence="11" type="ORF">FHS79_000224</name>
</gene>
<dbReference type="EMBL" id="JACIIV010000001">
    <property type="protein sequence ID" value="MBB6226073.1"/>
    <property type="molecule type" value="Genomic_DNA"/>
</dbReference>
<dbReference type="PANTHER" id="PTHR20941">
    <property type="entry name" value="FOLATE SYNTHESIS PROTEINS"/>
    <property type="match status" value="1"/>
</dbReference>
<evidence type="ECO:0000259" key="10">
    <source>
        <dbReference type="PROSITE" id="PS50972"/>
    </source>
</evidence>
<dbReference type="GO" id="GO:0005829">
    <property type="term" value="C:cytosol"/>
    <property type="evidence" value="ECO:0007669"/>
    <property type="project" value="TreeGrafter"/>
</dbReference>
<evidence type="ECO:0000256" key="6">
    <source>
        <dbReference type="ARBA" id="ARBA00022723"/>
    </source>
</evidence>
<sequence>MIYWRPVGLGDWGLPLAGGPLCFAGVERLERGVAPERLPVEALPEDVRERLTAVRPGYGGRPLVMGILNVTPDSFSDGGQYFEGGGGDPAALVTAGADIVDVGAESTRPGAAAVALEEELRRLGSVLPALAGVRWSVDTRKAAVMAAALDAGAGMINDVSALTHDPAAMALVAARGCPVVLMHHQGEPATMQVAPAYDDVLLEVFDWLAARIDACLAAGIGRERIVADVGIGFGKSLHHNRALLRGLALFHALGVPLLLGASRKRVIEGLAGRAVPVGARLPGSLAVALHGAAHGVQILRVHDVAETVQALAVWRGIEAA</sequence>
<evidence type="ECO:0000313" key="12">
    <source>
        <dbReference type="Proteomes" id="UP000538147"/>
    </source>
</evidence>
<evidence type="ECO:0000256" key="2">
    <source>
        <dbReference type="ARBA" id="ARBA00001946"/>
    </source>
</evidence>